<keyword evidence="8" id="KW-0677">Repeat</keyword>
<comment type="caution">
    <text evidence="12">The sequence shown here is derived from an EMBL/GenBank/DDBJ whole genome shotgun (WGS) entry which is preliminary data.</text>
</comment>
<dbReference type="PIRSF" id="PIRSF000498">
    <property type="entry name" value="Riboflavin_syn_A"/>
    <property type="match status" value="1"/>
</dbReference>
<dbReference type="CDD" id="cd00402">
    <property type="entry name" value="Riboflavin_synthase_like"/>
    <property type="match status" value="1"/>
</dbReference>
<dbReference type="SUPFAM" id="SSF63380">
    <property type="entry name" value="Riboflavin synthase domain-like"/>
    <property type="match status" value="2"/>
</dbReference>
<keyword evidence="13" id="KW-1185">Reference proteome</keyword>
<reference evidence="12 13" key="1">
    <citation type="submission" date="2023-06" db="EMBL/GenBank/DDBJ databases">
        <title>Campylobacter magnum sp. nov., isolated from cecal contents of domestic pigs (Sus scrofa domesticus).</title>
        <authorList>
            <person name="Papic B."/>
            <person name="Gruntar I."/>
        </authorList>
    </citation>
    <scope>NUCLEOTIDE SEQUENCE [LARGE SCALE GENOMIC DNA]</scope>
    <source>
        <strain evidence="13">34484-21</strain>
    </source>
</reference>
<comment type="pathway">
    <text evidence="3">Cofactor biosynthesis; riboflavin biosynthesis; riboflavin from 2-hydroxy-3-oxobutyl phosphate and 5-amino-6-(D-ribitylamino)uracil: step 2/2.</text>
</comment>
<dbReference type="InterPro" id="IPR001783">
    <property type="entry name" value="Lumazine-bd"/>
</dbReference>
<feature type="repeat" description="Lumazine-binding" evidence="10">
    <location>
        <begin position="1"/>
        <end position="89"/>
    </location>
</feature>
<evidence type="ECO:0000256" key="5">
    <source>
        <dbReference type="ARBA" id="ARBA00013950"/>
    </source>
</evidence>
<accession>A0ABT8T900</accession>
<dbReference type="InterPro" id="IPR017938">
    <property type="entry name" value="Riboflavin_synthase-like_b-brl"/>
</dbReference>
<comment type="catalytic activity">
    <reaction evidence="1">
        <text>2 6,7-dimethyl-8-(1-D-ribityl)lumazine + H(+) = 5-amino-6-(D-ribitylamino)uracil + riboflavin</text>
        <dbReference type="Rhea" id="RHEA:20772"/>
        <dbReference type="ChEBI" id="CHEBI:15378"/>
        <dbReference type="ChEBI" id="CHEBI:15934"/>
        <dbReference type="ChEBI" id="CHEBI:57986"/>
        <dbReference type="ChEBI" id="CHEBI:58201"/>
        <dbReference type="EC" id="2.5.1.9"/>
    </reaction>
</comment>
<feature type="domain" description="Lumazine-binding" evidence="11">
    <location>
        <begin position="1"/>
        <end position="89"/>
    </location>
</feature>
<evidence type="ECO:0000256" key="3">
    <source>
        <dbReference type="ARBA" id="ARBA00004887"/>
    </source>
</evidence>
<evidence type="ECO:0000313" key="12">
    <source>
        <dbReference type="EMBL" id="MDO2409659.1"/>
    </source>
</evidence>
<evidence type="ECO:0000256" key="6">
    <source>
        <dbReference type="ARBA" id="ARBA00022619"/>
    </source>
</evidence>
<dbReference type="Pfam" id="PF00677">
    <property type="entry name" value="Lum_binding"/>
    <property type="match status" value="2"/>
</dbReference>
<dbReference type="NCBIfam" id="NF006767">
    <property type="entry name" value="PRK09289.1"/>
    <property type="match status" value="1"/>
</dbReference>
<evidence type="ECO:0000256" key="2">
    <source>
        <dbReference type="ARBA" id="ARBA00002803"/>
    </source>
</evidence>
<organism evidence="12 13">
    <name type="scientific">Campylobacter magnus</name>
    <dbReference type="NCBI Taxonomy" id="3026462"/>
    <lineage>
        <taxon>Bacteria</taxon>
        <taxon>Pseudomonadati</taxon>
        <taxon>Campylobacterota</taxon>
        <taxon>Epsilonproteobacteria</taxon>
        <taxon>Campylobacterales</taxon>
        <taxon>Campylobacteraceae</taxon>
        <taxon>Campylobacter</taxon>
    </lineage>
</organism>
<feature type="domain" description="Lumazine-binding" evidence="11">
    <location>
        <begin position="90"/>
        <end position="186"/>
    </location>
</feature>
<evidence type="ECO:0000313" key="13">
    <source>
        <dbReference type="Proteomes" id="UP001171111"/>
    </source>
</evidence>
<keyword evidence="7 12" id="KW-0808">Transferase</keyword>
<dbReference type="InterPro" id="IPR023366">
    <property type="entry name" value="ATP_synth_asu-like_sf"/>
</dbReference>
<sequence length="209" mass="22892">MFNGLIKDFGKIISNDGKTLSIASKLEVSMGASVAVNGACLSVVKYDSKGFCVELSSESASHLALENLCSGAPVHLEPALRYGASIDGHLIQGHIDALGKLISTQVRPSGSDFFVRLPEHILPFVAHKGSIAIEGVSLTISEIKGDIIRLSIIPITLKDTLFSEFKQGRRLHIETDLLARYAARVLEFQTRIPKHELSWDECELYSRLF</sequence>
<dbReference type="EMBL" id="JAULJQ010000006">
    <property type="protein sequence ID" value="MDO2409659.1"/>
    <property type="molecule type" value="Genomic_DNA"/>
</dbReference>
<feature type="repeat" description="Lumazine-binding" evidence="10">
    <location>
        <begin position="90"/>
        <end position="186"/>
    </location>
</feature>
<evidence type="ECO:0000256" key="8">
    <source>
        <dbReference type="ARBA" id="ARBA00022737"/>
    </source>
</evidence>
<gene>
    <name evidence="12" type="ORF">Q2362_06050</name>
</gene>
<evidence type="ECO:0000256" key="4">
    <source>
        <dbReference type="ARBA" id="ARBA00012827"/>
    </source>
</evidence>
<evidence type="ECO:0000256" key="10">
    <source>
        <dbReference type="PROSITE-ProRule" id="PRU00524"/>
    </source>
</evidence>
<dbReference type="PROSITE" id="PS51177">
    <property type="entry name" value="LUMAZINE_BIND"/>
    <property type="match status" value="2"/>
</dbReference>
<dbReference type="GO" id="GO:0004746">
    <property type="term" value="F:riboflavin synthase activity"/>
    <property type="evidence" value="ECO:0007669"/>
    <property type="project" value="UniProtKB-EC"/>
</dbReference>
<keyword evidence="6" id="KW-0686">Riboflavin biosynthesis</keyword>
<dbReference type="Gene3D" id="2.40.30.20">
    <property type="match status" value="2"/>
</dbReference>
<comment type="function">
    <text evidence="2">Catalyzes the dismutation of two molecules of 6,7-dimethyl-8-ribityllumazine, resulting in the formation of riboflavin and 5-amino-6-(D-ribitylamino)uracil.</text>
</comment>
<dbReference type="PANTHER" id="PTHR21098">
    <property type="entry name" value="RIBOFLAVIN SYNTHASE ALPHA CHAIN"/>
    <property type="match status" value="1"/>
</dbReference>
<evidence type="ECO:0000256" key="7">
    <source>
        <dbReference type="ARBA" id="ARBA00022679"/>
    </source>
</evidence>
<proteinExistence type="predicted"/>
<evidence type="ECO:0000256" key="1">
    <source>
        <dbReference type="ARBA" id="ARBA00000968"/>
    </source>
</evidence>
<dbReference type="NCBIfam" id="TIGR00187">
    <property type="entry name" value="ribE"/>
    <property type="match status" value="1"/>
</dbReference>
<evidence type="ECO:0000256" key="9">
    <source>
        <dbReference type="NCBIfam" id="TIGR00187"/>
    </source>
</evidence>
<dbReference type="EC" id="2.5.1.9" evidence="4 9"/>
<name>A0ABT8T900_9BACT</name>
<dbReference type="Proteomes" id="UP001171111">
    <property type="component" value="Unassembled WGS sequence"/>
</dbReference>
<dbReference type="RefSeq" id="WP_302244470.1">
    <property type="nucleotide sequence ID" value="NZ_JAULJQ010000006.1"/>
</dbReference>
<protein>
    <recommendedName>
        <fullName evidence="5 9">Riboflavin synthase</fullName>
        <ecNumber evidence="4 9">2.5.1.9</ecNumber>
    </recommendedName>
</protein>
<dbReference type="InterPro" id="IPR026017">
    <property type="entry name" value="Lumazine-bd_dom"/>
</dbReference>
<evidence type="ECO:0000259" key="11">
    <source>
        <dbReference type="PROSITE" id="PS51177"/>
    </source>
</evidence>
<dbReference type="PANTHER" id="PTHR21098:SF12">
    <property type="entry name" value="RIBOFLAVIN SYNTHASE"/>
    <property type="match status" value="1"/>
</dbReference>